<accession>A0A6J1I324</accession>
<evidence type="ECO:0000259" key="12">
    <source>
        <dbReference type="Pfam" id="PF00156"/>
    </source>
</evidence>
<comment type="pathway">
    <text evidence="3">Purine metabolism; AMP biosynthesis via salvage pathway; AMP from adenine: step 1/1.</text>
</comment>
<dbReference type="GO" id="GO:0005829">
    <property type="term" value="C:cytosol"/>
    <property type="evidence" value="ECO:0007669"/>
    <property type="project" value="TreeGrafter"/>
</dbReference>
<evidence type="ECO:0000256" key="8">
    <source>
        <dbReference type="ARBA" id="ARBA00022676"/>
    </source>
</evidence>
<dbReference type="GO" id="GO:0044209">
    <property type="term" value="P:AMP salvage"/>
    <property type="evidence" value="ECO:0007669"/>
    <property type="project" value="UniProtKB-UniPathway"/>
</dbReference>
<keyword evidence="13" id="KW-1185">Reference proteome</keyword>
<dbReference type="PANTHER" id="PTHR11776">
    <property type="entry name" value="ADENINE PHOSPHORIBOSYLTRANSFERASE"/>
    <property type="match status" value="1"/>
</dbReference>
<comment type="catalytic activity">
    <reaction evidence="1">
        <text>AMP + diphosphate = 5-phospho-alpha-D-ribose 1-diphosphate + adenine</text>
        <dbReference type="Rhea" id="RHEA:16609"/>
        <dbReference type="ChEBI" id="CHEBI:16708"/>
        <dbReference type="ChEBI" id="CHEBI:33019"/>
        <dbReference type="ChEBI" id="CHEBI:58017"/>
        <dbReference type="ChEBI" id="CHEBI:456215"/>
        <dbReference type="EC" id="2.4.2.7"/>
    </reaction>
</comment>
<dbReference type="RefSeq" id="XP_022970163.1">
    <property type="nucleotide sequence ID" value="XM_023114395.1"/>
</dbReference>
<dbReference type="SUPFAM" id="SSF53271">
    <property type="entry name" value="PRTase-like"/>
    <property type="match status" value="1"/>
</dbReference>
<evidence type="ECO:0000256" key="3">
    <source>
        <dbReference type="ARBA" id="ARBA00004659"/>
    </source>
</evidence>
<feature type="compositionally biased region" description="Basic and acidic residues" evidence="11">
    <location>
        <begin position="182"/>
        <end position="191"/>
    </location>
</feature>
<dbReference type="UniPathway" id="UPA00588">
    <property type="reaction ID" value="UER00646"/>
</dbReference>
<dbReference type="AlphaFoldDB" id="A0A6J1I324"/>
<dbReference type="Pfam" id="PF00156">
    <property type="entry name" value="Pribosyltran"/>
    <property type="match status" value="1"/>
</dbReference>
<comment type="subcellular location">
    <subcellularLocation>
        <location evidence="2">Cytoplasm</location>
    </subcellularLocation>
</comment>
<feature type="region of interest" description="Disordered" evidence="11">
    <location>
        <begin position="169"/>
        <end position="193"/>
    </location>
</feature>
<evidence type="ECO:0000313" key="13">
    <source>
        <dbReference type="Proteomes" id="UP000504608"/>
    </source>
</evidence>
<feature type="domain" description="Phosphoribosyltransferase" evidence="12">
    <location>
        <begin position="41"/>
        <end position="151"/>
    </location>
</feature>
<proteinExistence type="inferred from homology"/>
<keyword evidence="10" id="KW-0660">Purine salvage</keyword>
<organism evidence="13 14">
    <name type="scientific">Cucurbita maxima</name>
    <name type="common">Pumpkin</name>
    <name type="synonym">Winter squash</name>
    <dbReference type="NCBI Taxonomy" id="3661"/>
    <lineage>
        <taxon>Eukaryota</taxon>
        <taxon>Viridiplantae</taxon>
        <taxon>Streptophyta</taxon>
        <taxon>Embryophyta</taxon>
        <taxon>Tracheophyta</taxon>
        <taxon>Spermatophyta</taxon>
        <taxon>Magnoliopsida</taxon>
        <taxon>eudicotyledons</taxon>
        <taxon>Gunneridae</taxon>
        <taxon>Pentapetalae</taxon>
        <taxon>rosids</taxon>
        <taxon>fabids</taxon>
        <taxon>Cucurbitales</taxon>
        <taxon>Cucurbitaceae</taxon>
        <taxon>Cucurbiteae</taxon>
        <taxon>Cucurbita</taxon>
    </lineage>
</organism>
<dbReference type="InterPro" id="IPR050120">
    <property type="entry name" value="Adenine_PRTase"/>
</dbReference>
<dbReference type="NCBIfam" id="NF002634">
    <property type="entry name" value="PRK02304.1-3"/>
    <property type="match status" value="1"/>
</dbReference>
<evidence type="ECO:0000256" key="7">
    <source>
        <dbReference type="ARBA" id="ARBA00022490"/>
    </source>
</evidence>
<dbReference type="EC" id="2.4.2.7" evidence="6"/>
<keyword evidence="8" id="KW-0328">Glycosyltransferase</keyword>
<dbReference type="InterPro" id="IPR029057">
    <property type="entry name" value="PRTase-like"/>
</dbReference>
<dbReference type="GO" id="GO:0006166">
    <property type="term" value="P:purine ribonucleoside salvage"/>
    <property type="evidence" value="ECO:0007669"/>
    <property type="project" value="UniProtKB-KW"/>
</dbReference>
<dbReference type="NCBIfam" id="NF002636">
    <property type="entry name" value="PRK02304.1-5"/>
    <property type="match status" value="1"/>
</dbReference>
<evidence type="ECO:0000256" key="9">
    <source>
        <dbReference type="ARBA" id="ARBA00022679"/>
    </source>
</evidence>
<reference evidence="14" key="1">
    <citation type="submission" date="2025-08" db="UniProtKB">
        <authorList>
            <consortium name="RefSeq"/>
        </authorList>
    </citation>
    <scope>IDENTIFICATION</scope>
    <source>
        <tissue evidence="14">Young leaves</tissue>
    </source>
</reference>
<sequence length="232" mass="25631">MSAYKDEDPRIHGIRTKIRVVPNFPQPGIMFQDITTLLLDPKAFKDTIDLFVERFKGKNISVVAGIEARGFIFGPPIALAIGAKFVPLRKPRKLPGEVISEKYTLEYGSDCLEMHVGAVKPHERALVVDDLIATGGTLCAAMSLLGSGAVEREAIVRASRVPLTRANVRKKNHHPFQPLPHTQERKEKTGESVEMPFSLTNDLVVSLGRSRKIVSCTPFNSETGYSDRYACS</sequence>
<dbReference type="GeneID" id="111469144"/>
<evidence type="ECO:0000256" key="4">
    <source>
        <dbReference type="ARBA" id="ARBA00008391"/>
    </source>
</evidence>
<dbReference type="CDD" id="cd06223">
    <property type="entry name" value="PRTases_typeI"/>
    <property type="match status" value="1"/>
</dbReference>
<name>A0A6J1I324_CUCMA</name>
<evidence type="ECO:0000256" key="11">
    <source>
        <dbReference type="SAM" id="MobiDB-lite"/>
    </source>
</evidence>
<dbReference type="KEGG" id="cmax:111469144"/>
<comment type="subunit">
    <text evidence="5">Homodimer.</text>
</comment>
<comment type="similarity">
    <text evidence="4">Belongs to the purine/pyrimidine phosphoribosyltransferase family.</text>
</comment>
<evidence type="ECO:0000256" key="5">
    <source>
        <dbReference type="ARBA" id="ARBA00011738"/>
    </source>
</evidence>
<dbReference type="Gene3D" id="3.40.50.2020">
    <property type="match status" value="1"/>
</dbReference>
<dbReference type="HAMAP" id="MF_00004">
    <property type="entry name" value="Aden_phosphoribosyltr"/>
    <property type="match status" value="1"/>
</dbReference>
<dbReference type="PANTHER" id="PTHR11776:SF7">
    <property type="entry name" value="PHOSPHORIBOSYLTRANSFERASE DOMAIN-CONTAINING PROTEIN"/>
    <property type="match status" value="1"/>
</dbReference>
<dbReference type="GO" id="GO:0006168">
    <property type="term" value="P:adenine salvage"/>
    <property type="evidence" value="ECO:0007669"/>
    <property type="project" value="InterPro"/>
</dbReference>
<dbReference type="GO" id="GO:0003999">
    <property type="term" value="F:adenine phosphoribosyltransferase activity"/>
    <property type="evidence" value="ECO:0007669"/>
    <property type="project" value="UniProtKB-EC"/>
</dbReference>
<evidence type="ECO:0000256" key="1">
    <source>
        <dbReference type="ARBA" id="ARBA00000868"/>
    </source>
</evidence>
<protein>
    <recommendedName>
        <fullName evidence="6">adenine phosphoribosyltransferase</fullName>
        <ecNumber evidence="6">2.4.2.7</ecNumber>
    </recommendedName>
</protein>
<gene>
    <name evidence="14" type="primary">LOC111469144</name>
</gene>
<dbReference type="InterPro" id="IPR000836">
    <property type="entry name" value="PRTase_dom"/>
</dbReference>
<keyword evidence="9" id="KW-0808">Transferase</keyword>
<evidence type="ECO:0000256" key="10">
    <source>
        <dbReference type="ARBA" id="ARBA00022726"/>
    </source>
</evidence>
<evidence type="ECO:0000256" key="6">
    <source>
        <dbReference type="ARBA" id="ARBA00011893"/>
    </source>
</evidence>
<evidence type="ECO:0000256" key="2">
    <source>
        <dbReference type="ARBA" id="ARBA00004496"/>
    </source>
</evidence>
<dbReference type="InterPro" id="IPR005764">
    <property type="entry name" value="Ade_phspho_trans"/>
</dbReference>
<keyword evidence="7" id="KW-0963">Cytoplasm</keyword>
<dbReference type="OrthoDB" id="363185at2759"/>
<evidence type="ECO:0000313" key="14">
    <source>
        <dbReference type="RefSeq" id="XP_022970163.1"/>
    </source>
</evidence>
<dbReference type="Proteomes" id="UP000504608">
    <property type="component" value="Unplaced"/>
</dbReference>
<dbReference type="FunFam" id="3.40.50.2020:FF:000022">
    <property type="entry name" value="Adenine phosphoribosyltransferase 1"/>
    <property type="match status" value="1"/>
</dbReference>